<comment type="caution">
    <text evidence="2">The sequence shown here is derived from an EMBL/GenBank/DDBJ whole genome shotgun (WGS) entry which is preliminary data.</text>
</comment>
<keyword evidence="3" id="KW-1185">Reference proteome</keyword>
<gene>
    <name evidence="2" type="ORF">AB6A40_001389</name>
</gene>
<evidence type="ECO:0000313" key="2">
    <source>
        <dbReference type="EMBL" id="MFH4974680.1"/>
    </source>
</evidence>
<sequence>MKSNVMIALFAVLVLETCGWPTLSLLDDQGTISQRILENAYQNALLKMKRSPSMGLSLAEYMAAPQGQENFHFIPPGRT</sequence>
<dbReference type="AlphaFoldDB" id="A0ABD6E525"/>
<name>A0ABD6E525_9BILA</name>
<feature type="chain" id="PRO_5044868303" evidence="1">
    <location>
        <begin position="20"/>
        <end position="79"/>
    </location>
</feature>
<dbReference type="EMBL" id="JBGFUD010000511">
    <property type="protein sequence ID" value="MFH4974680.1"/>
    <property type="molecule type" value="Genomic_DNA"/>
</dbReference>
<evidence type="ECO:0000313" key="3">
    <source>
        <dbReference type="Proteomes" id="UP001608902"/>
    </source>
</evidence>
<proteinExistence type="predicted"/>
<organism evidence="2 3">
    <name type="scientific">Gnathostoma spinigerum</name>
    <dbReference type="NCBI Taxonomy" id="75299"/>
    <lineage>
        <taxon>Eukaryota</taxon>
        <taxon>Metazoa</taxon>
        <taxon>Ecdysozoa</taxon>
        <taxon>Nematoda</taxon>
        <taxon>Chromadorea</taxon>
        <taxon>Rhabditida</taxon>
        <taxon>Spirurina</taxon>
        <taxon>Gnathostomatomorpha</taxon>
        <taxon>Gnathostomatoidea</taxon>
        <taxon>Gnathostomatidae</taxon>
        <taxon>Gnathostoma</taxon>
    </lineage>
</organism>
<keyword evidence="1" id="KW-0732">Signal</keyword>
<evidence type="ECO:0000256" key="1">
    <source>
        <dbReference type="SAM" id="SignalP"/>
    </source>
</evidence>
<accession>A0ABD6E525</accession>
<reference evidence="2 3" key="1">
    <citation type="submission" date="2024-08" db="EMBL/GenBank/DDBJ databases">
        <title>Gnathostoma spinigerum genome.</title>
        <authorList>
            <person name="Gonzalez-Bertolin B."/>
            <person name="Monzon S."/>
            <person name="Zaballos A."/>
            <person name="Jimenez P."/>
            <person name="Dekumyoy P."/>
            <person name="Varona S."/>
            <person name="Cuesta I."/>
            <person name="Sumanam S."/>
            <person name="Adisakwattana P."/>
            <person name="Gasser R.B."/>
            <person name="Hernandez-Gonzalez A."/>
            <person name="Young N.D."/>
            <person name="Perteguer M.J."/>
        </authorList>
    </citation>
    <scope>NUCLEOTIDE SEQUENCE [LARGE SCALE GENOMIC DNA]</scope>
    <source>
        <strain evidence="2">AL3</strain>
        <tissue evidence="2">Liver</tissue>
    </source>
</reference>
<protein>
    <submittedName>
        <fullName evidence="2">Uncharacterized protein</fullName>
    </submittedName>
</protein>
<feature type="signal peptide" evidence="1">
    <location>
        <begin position="1"/>
        <end position="19"/>
    </location>
</feature>
<dbReference type="Proteomes" id="UP001608902">
    <property type="component" value="Unassembled WGS sequence"/>
</dbReference>